<comment type="similarity">
    <text evidence="2">Belongs to the methylmalonyl-CoA mutase family.</text>
</comment>
<keyword evidence="5" id="KW-0170">Cobalt</keyword>
<dbReference type="PANTHER" id="PTHR48101:SF4">
    <property type="entry name" value="METHYLMALONYL-COA MUTASE, MITOCHONDRIAL"/>
    <property type="match status" value="1"/>
</dbReference>
<reference evidence="7" key="1">
    <citation type="submission" date="2021-06" db="EMBL/GenBank/DDBJ databases">
        <title>Bradyrhizobium sp. S2-11-2 Genome sequencing.</title>
        <authorList>
            <person name="Jin L."/>
        </authorList>
    </citation>
    <scope>NUCLEOTIDE SEQUENCE</scope>
    <source>
        <strain evidence="7">S2-11-2</strain>
    </source>
</reference>
<dbReference type="InterPro" id="IPR006099">
    <property type="entry name" value="MeMalonylCoA_mutase_a/b_cat"/>
</dbReference>
<feature type="domain" description="Methylmalonyl-CoA mutase alpha/beta chain catalytic" evidence="6">
    <location>
        <begin position="67"/>
        <end position="453"/>
    </location>
</feature>
<protein>
    <submittedName>
        <fullName evidence="7">Methylmalonyl-CoA mutase subunit beta</fullName>
    </submittedName>
</protein>
<evidence type="ECO:0000259" key="6">
    <source>
        <dbReference type="Pfam" id="PF01642"/>
    </source>
</evidence>
<dbReference type="GO" id="GO:0016866">
    <property type="term" value="F:intramolecular transferase activity"/>
    <property type="evidence" value="ECO:0007669"/>
    <property type="project" value="InterPro"/>
</dbReference>
<dbReference type="Gene3D" id="3.40.50.280">
    <property type="entry name" value="Cobalamin-binding domain"/>
    <property type="match status" value="1"/>
</dbReference>
<dbReference type="InterPro" id="IPR036724">
    <property type="entry name" value="Cobalamin-bd_sf"/>
</dbReference>
<sequence>MTSVTDDLRLAADFAPASYDDWRKLVDGVLKGAPFERLVGKTSDGLKIEPIYQRARGAAPIAGRPAAAPWQIMQRIDHPDAGSANAQALHDLENGANGLALVFAGANGAHGFGLDPSAEAVEKVLDGVFIDAGISIELQIGPQSRTAAIHVAEYIKRKGLNPAACDIRFGLDPIGGCAVWGSSPDTWPEIVSALTGAIKGFAAMEFKGPFAAADGRVIHDAGGSEVQELAFVLAAGVAYLRAIESAGIALEDAQAMVYARLAADADQFLTLAKFRALRLLWARIEKACGLTPKPLFVAADTAWRMLTQRDAYVNMLRATMATFSAGLGGANSINVLPHTLALGLPDRFARRVARNTQLVLLEESNLARVSDPAAGSGGIETLTRELCEAAWSLFQEIEKAGGVFAALEQNLIQRKVAATRTAREANIARRKEVLTGATEFPNLHEAQVAVLDARPVALAPFGEEKLKFDPLSPMRLAAPFERLRDRSDQLLKNSGARPKVFLANLGTPADFTARATFAKSFFETGGIEAVDTEGFTDPAALAKAFKASGADLVCLCSSDKVCAAQATGAATALQAAGAKHIYLAGRPGDQEAVFRGAGVSEFIFAGGDALAALQQAWQLTERA</sequence>
<keyword evidence="4" id="KW-0413">Isomerase</keyword>
<dbReference type="RefSeq" id="WP_215615612.1">
    <property type="nucleotide sequence ID" value="NZ_CP076135.1"/>
</dbReference>
<dbReference type="Pfam" id="PF01642">
    <property type="entry name" value="MM_CoA_mutase"/>
    <property type="match status" value="1"/>
</dbReference>
<comment type="cofactor">
    <cofactor evidence="1">
        <name>adenosylcob(III)alamin</name>
        <dbReference type="ChEBI" id="CHEBI:18408"/>
    </cofactor>
</comment>
<dbReference type="PANTHER" id="PTHR48101">
    <property type="entry name" value="METHYLMALONYL-COA MUTASE, MITOCHONDRIAL-RELATED"/>
    <property type="match status" value="1"/>
</dbReference>
<dbReference type="Gene3D" id="3.20.20.240">
    <property type="entry name" value="Methylmalonyl-CoA mutase"/>
    <property type="match status" value="1"/>
</dbReference>
<gene>
    <name evidence="7" type="ORF">KMZ68_10005</name>
</gene>
<evidence type="ECO:0000256" key="3">
    <source>
        <dbReference type="ARBA" id="ARBA00022628"/>
    </source>
</evidence>
<dbReference type="InterPro" id="IPR016176">
    <property type="entry name" value="Cbl-dep_enz_cat"/>
</dbReference>
<keyword evidence="3" id="KW-0846">Cobalamin</keyword>
<accession>A0A975NSX1</accession>
<evidence type="ECO:0000256" key="5">
    <source>
        <dbReference type="ARBA" id="ARBA00023285"/>
    </source>
</evidence>
<dbReference type="SUPFAM" id="SSF51703">
    <property type="entry name" value="Cobalamin (vitamin B12)-dependent enzymes"/>
    <property type="match status" value="1"/>
</dbReference>
<dbReference type="SUPFAM" id="SSF52242">
    <property type="entry name" value="Cobalamin (vitamin B12)-binding domain"/>
    <property type="match status" value="1"/>
</dbReference>
<dbReference type="KEGG" id="bsei:KMZ68_10005"/>
<dbReference type="EMBL" id="CP076135">
    <property type="protein sequence ID" value="QWG20126.1"/>
    <property type="molecule type" value="Genomic_DNA"/>
</dbReference>
<dbReference type="GO" id="GO:0046872">
    <property type="term" value="F:metal ion binding"/>
    <property type="evidence" value="ECO:0007669"/>
    <property type="project" value="InterPro"/>
</dbReference>
<evidence type="ECO:0000313" key="8">
    <source>
        <dbReference type="Proteomes" id="UP000680805"/>
    </source>
</evidence>
<proteinExistence type="inferred from homology"/>
<dbReference type="CDD" id="cd03677">
    <property type="entry name" value="MM_CoA_mutase_beta"/>
    <property type="match status" value="1"/>
</dbReference>
<evidence type="ECO:0000256" key="2">
    <source>
        <dbReference type="ARBA" id="ARBA00008465"/>
    </source>
</evidence>
<evidence type="ECO:0000256" key="1">
    <source>
        <dbReference type="ARBA" id="ARBA00001922"/>
    </source>
</evidence>
<dbReference type="GO" id="GO:0031419">
    <property type="term" value="F:cobalamin binding"/>
    <property type="evidence" value="ECO:0007669"/>
    <property type="project" value="UniProtKB-KW"/>
</dbReference>
<dbReference type="AlphaFoldDB" id="A0A975NSX1"/>
<organism evidence="7 8">
    <name type="scientific">Bradyrhizobium sediminis</name>
    <dbReference type="NCBI Taxonomy" id="2840469"/>
    <lineage>
        <taxon>Bacteria</taxon>
        <taxon>Pseudomonadati</taxon>
        <taxon>Pseudomonadota</taxon>
        <taxon>Alphaproteobacteria</taxon>
        <taxon>Hyphomicrobiales</taxon>
        <taxon>Nitrobacteraceae</taxon>
        <taxon>Bradyrhizobium</taxon>
    </lineage>
</organism>
<name>A0A975NSX1_9BRAD</name>
<evidence type="ECO:0000313" key="7">
    <source>
        <dbReference type="EMBL" id="QWG20126.1"/>
    </source>
</evidence>
<evidence type="ECO:0000256" key="4">
    <source>
        <dbReference type="ARBA" id="ARBA00023235"/>
    </source>
</evidence>
<dbReference type="Proteomes" id="UP000680805">
    <property type="component" value="Chromosome"/>
</dbReference>